<proteinExistence type="predicted"/>
<keyword evidence="3" id="KW-0732">Signal</keyword>
<organism evidence="4 6">
    <name type="scientific">Methylosinus sporium</name>
    <dbReference type="NCBI Taxonomy" id="428"/>
    <lineage>
        <taxon>Bacteria</taxon>
        <taxon>Pseudomonadati</taxon>
        <taxon>Pseudomonadota</taxon>
        <taxon>Alphaproteobacteria</taxon>
        <taxon>Hyphomicrobiales</taxon>
        <taxon>Methylocystaceae</taxon>
        <taxon>Methylosinus</taxon>
    </lineage>
</organism>
<keyword evidence="1" id="KW-0802">TPR repeat</keyword>
<dbReference type="PANTHER" id="PTHR15544">
    <property type="entry name" value="OSMOSIS RESPONSIVE FACTOR"/>
    <property type="match status" value="1"/>
</dbReference>
<dbReference type="InterPro" id="IPR019734">
    <property type="entry name" value="TPR_rpt"/>
</dbReference>
<dbReference type="EMBL" id="PUIV01000045">
    <property type="protein sequence ID" value="PWB92543.1"/>
    <property type="molecule type" value="Genomic_DNA"/>
</dbReference>
<reference evidence="4 6" key="1">
    <citation type="journal article" date="2018" name="Appl. Microbiol. Biotechnol.">
        <title>Co-cultivation of the strictly anaerobic methanogen Methanosarcina barkeri with aerobic methanotrophs in an oxygen-limited membrane bioreactor.</title>
        <authorList>
            <person name="In 't Zandt M.H."/>
            <person name="van den Bosch T.J.M."/>
            <person name="Rijkers R."/>
            <person name="van Kessel M.A.H.J."/>
            <person name="Jetten M.S.M."/>
            <person name="Welte C.U."/>
        </authorList>
    </citation>
    <scope>NUCLEOTIDE SEQUENCE [LARGE SCALE GENOMIC DNA]</scope>
    <source>
        <strain evidence="4 6">DSM 17706</strain>
    </source>
</reference>
<feature type="repeat" description="TPR" evidence="1">
    <location>
        <begin position="147"/>
        <end position="180"/>
    </location>
</feature>
<dbReference type="AlphaFoldDB" id="A0A2U1SLR5"/>
<name>A0A2U1SLR5_METSR</name>
<sequence length="233" mass="25404">MRLAPSSRSLAAMLAAMVVAAPGALAAGAEQQFIEIPGIGRIPIPLPPGARVFSPQRRPAPPVEPEPERAPQFARDSLDDLIRRLSLAESEEEEAALAQAIGRLWARSGSPTADLLMRRALAAVSVGGESLALDLFDRLVTLEPQWAEALVGRASVRIALGDLDGAERDLESAVRLEPRRFDAFGTLGALRERIGAPARALEAYRRARALDPRREDWRKAEERLHFEVEGRDI</sequence>
<dbReference type="SUPFAM" id="SSF48452">
    <property type="entry name" value="TPR-like"/>
    <property type="match status" value="1"/>
</dbReference>
<reference evidence="4" key="2">
    <citation type="submission" date="2018-02" db="EMBL/GenBank/DDBJ databases">
        <authorList>
            <person name="Cohen D.B."/>
            <person name="Kent A.D."/>
        </authorList>
    </citation>
    <scope>NUCLEOTIDE SEQUENCE</scope>
    <source>
        <strain evidence="4">DSM 17706</strain>
    </source>
</reference>
<evidence type="ECO:0000256" key="2">
    <source>
        <dbReference type="SAM" id="MobiDB-lite"/>
    </source>
</evidence>
<evidence type="ECO:0000313" key="4">
    <source>
        <dbReference type="EMBL" id="PWB92543.1"/>
    </source>
</evidence>
<dbReference type="InterPro" id="IPR052658">
    <property type="entry name" value="TPR-containing"/>
</dbReference>
<dbReference type="OrthoDB" id="9815010at2"/>
<evidence type="ECO:0000256" key="3">
    <source>
        <dbReference type="SAM" id="SignalP"/>
    </source>
</evidence>
<dbReference type="InterPro" id="IPR011990">
    <property type="entry name" value="TPR-like_helical_dom_sf"/>
</dbReference>
<dbReference type="Proteomes" id="UP000245137">
    <property type="component" value="Unassembled WGS sequence"/>
</dbReference>
<evidence type="ECO:0000313" key="6">
    <source>
        <dbReference type="Proteomes" id="UP000245137"/>
    </source>
</evidence>
<evidence type="ECO:0000256" key="1">
    <source>
        <dbReference type="PROSITE-ProRule" id="PRU00339"/>
    </source>
</evidence>
<protein>
    <submittedName>
        <fullName evidence="4">Uncharacterized protein</fullName>
    </submittedName>
</protein>
<dbReference type="Proteomes" id="UP000316781">
    <property type="component" value="Unassembled WGS sequence"/>
</dbReference>
<reference evidence="5 7" key="3">
    <citation type="submission" date="2019-07" db="EMBL/GenBank/DDBJ databases">
        <title>Ln-dependent methylotrophs.</title>
        <authorList>
            <person name="Tani A."/>
        </authorList>
    </citation>
    <scope>NUCLEOTIDE SEQUENCE [LARGE SCALE GENOMIC DNA]</scope>
    <source>
        <strain evidence="5 7">SM89A</strain>
    </source>
</reference>
<feature type="chain" id="PRO_5036052177" evidence="3">
    <location>
        <begin position="27"/>
        <end position="233"/>
    </location>
</feature>
<dbReference type="SMART" id="SM00028">
    <property type="entry name" value="TPR"/>
    <property type="match status" value="3"/>
</dbReference>
<dbReference type="PROSITE" id="PS50005">
    <property type="entry name" value="TPR"/>
    <property type="match status" value="2"/>
</dbReference>
<feature type="signal peptide" evidence="3">
    <location>
        <begin position="1"/>
        <end position="26"/>
    </location>
</feature>
<accession>A0A2U1SLR5</accession>
<dbReference type="EMBL" id="VJMF01000001">
    <property type="protein sequence ID" value="TRL38430.1"/>
    <property type="molecule type" value="Genomic_DNA"/>
</dbReference>
<dbReference type="PANTHER" id="PTHR15544:SF0">
    <property type="entry name" value="TETRATRICOPEPTIDE REPEAT PROTEIN 33"/>
    <property type="match status" value="1"/>
</dbReference>
<gene>
    <name evidence="4" type="ORF">C5689_17595</name>
    <name evidence="5" type="ORF">FM996_00240</name>
</gene>
<comment type="caution">
    <text evidence="4">The sequence shown here is derived from an EMBL/GenBank/DDBJ whole genome shotgun (WGS) entry which is preliminary data.</text>
</comment>
<evidence type="ECO:0000313" key="7">
    <source>
        <dbReference type="Proteomes" id="UP000316781"/>
    </source>
</evidence>
<feature type="repeat" description="TPR" evidence="1">
    <location>
        <begin position="181"/>
        <end position="214"/>
    </location>
</feature>
<keyword evidence="6" id="KW-1185">Reference proteome</keyword>
<evidence type="ECO:0000313" key="5">
    <source>
        <dbReference type="EMBL" id="TRL38430.1"/>
    </source>
</evidence>
<dbReference type="Gene3D" id="1.25.40.10">
    <property type="entry name" value="Tetratricopeptide repeat domain"/>
    <property type="match status" value="1"/>
</dbReference>
<feature type="region of interest" description="Disordered" evidence="2">
    <location>
        <begin position="51"/>
        <end position="70"/>
    </location>
</feature>